<dbReference type="OrthoDB" id="7738102at2"/>
<name>A0A084U640_9HYPH</name>
<dbReference type="InterPro" id="IPR011049">
    <property type="entry name" value="Serralysin-like_metalloprot_C"/>
</dbReference>
<protein>
    <submittedName>
        <fullName evidence="5">Hemolysin-type calcium-binding region</fullName>
    </submittedName>
</protein>
<dbReference type="Proteomes" id="UP000053675">
    <property type="component" value="Unassembled WGS sequence"/>
</dbReference>
<dbReference type="PRINTS" id="PR00313">
    <property type="entry name" value="CABNDNGRPT"/>
</dbReference>
<dbReference type="STRING" id="472175.EL18_02677"/>
<dbReference type="InterPro" id="IPR018511">
    <property type="entry name" value="Hemolysin-typ_Ca-bd_CS"/>
</dbReference>
<feature type="compositionally biased region" description="Polar residues" evidence="3">
    <location>
        <begin position="152"/>
        <end position="164"/>
    </location>
</feature>
<comment type="caution">
    <text evidence="5">The sequence shown here is derived from an EMBL/GenBank/DDBJ whole genome shotgun (WGS) entry which is preliminary data.</text>
</comment>
<dbReference type="GO" id="GO:0005509">
    <property type="term" value="F:calcium ion binding"/>
    <property type="evidence" value="ECO:0007669"/>
    <property type="project" value="InterPro"/>
</dbReference>
<dbReference type="Pfam" id="PF17892">
    <property type="entry name" value="Cadherin_5"/>
    <property type="match status" value="1"/>
</dbReference>
<evidence type="ECO:0000256" key="3">
    <source>
        <dbReference type="SAM" id="MobiDB-lite"/>
    </source>
</evidence>
<dbReference type="RefSeq" id="WP_051914255.1">
    <property type="nucleotide sequence ID" value="NZ_JMQM01000002.1"/>
</dbReference>
<evidence type="ECO:0000313" key="5">
    <source>
        <dbReference type="EMBL" id="KFB08426.1"/>
    </source>
</evidence>
<feature type="region of interest" description="Disordered" evidence="3">
    <location>
        <begin position="152"/>
        <end position="229"/>
    </location>
</feature>
<evidence type="ECO:0000259" key="4">
    <source>
        <dbReference type="Pfam" id="PF17892"/>
    </source>
</evidence>
<evidence type="ECO:0000256" key="2">
    <source>
        <dbReference type="ARBA" id="ARBA00022525"/>
    </source>
</evidence>
<dbReference type="Pfam" id="PF00353">
    <property type="entry name" value="HemolysinCabind"/>
    <property type="match status" value="8"/>
</dbReference>
<reference evidence="5 6" key="1">
    <citation type="submission" date="2014-05" db="EMBL/GenBank/DDBJ databases">
        <title>Draft Genome Sequence of Nitratireductor basaltis Strain UMTGB225, A Marine Bacterium Isolated from Green Barrel Tunicate.</title>
        <authorList>
            <person name="Gan H.Y."/>
        </authorList>
    </citation>
    <scope>NUCLEOTIDE SEQUENCE [LARGE SCALE GENOMIC DNA]</scope>
    <source>
        <strain evidence="5 6">UMTGB225</strain>
    </source>
</reference>
<dbReference type="InterPro" id="IPR001343">
    <property type="entry name" value="Hemolysn_Ca-bd"/>
</dbReference>
<dbReference type="Gene3D" id="2.60.40.2810">
    <property type="match status" value="1"/>
</dbReference>
<keyword evidence="2" id="KW-0964">Secreted</keyword>
<feature type="region of interest" description="Disordered" evidence="3">
    <location>
        <begin position="80"/>
        <end position="101"/>
    </location>
</feature>
<dbReference type="EMBL" id="JMQM01000002">
    <property type="protein sequence ID" value="KFB08426.1"/>
    <property type="molecule type" value="Genomic_DNA"/>
</dbReference>
<dbReference type="eggNOG" id="COG2931">
    <property type="taxonomic scope" value="Bacteria"/>
</dbReference>
<dbReference type="PANTHER" id="PTHR38340:SF1">
    <property type="entry name" value="S-LAYER PROTEIN"/>
    <property type="match status" value="1"/>
</dbReference>
<dbReference type="PROSITE" id="PS00330">
    <property type="entry name" value="HEMOLYSIN_CALCIUM"/>
    <property type="match status" value="6"/>
</dbReference>
<dbReference type="PATRIC" id="fig|472175.3.peg.2670"/>
<dbReference type="AlphaFoldDB" id="A0A084U640"/>
<evidence type="ECO:0000256" key="1">
    <source>
        <dbReference type="ARBA" id="ARBA00004613"/>
    </source>
</evidence>
<dbReference type="Gene3D" id="2.150.10.10">
    <property type="entry name" value="Serralysin-like metalloprotease, C-terminal"/>
    <property type="match status" value="5"/>
</dbReference>
<dbReference type="InterPro" id="IPR050557">
    <property type="entry name" value="RTX_toxin/Mannuronan_C5-epim"/>
</dbReference>
<evidence type="ECO:0000313" key="6">
    <source>
        <dbReference type="Proteomes" id="UP000053675"/>
    </source>
</evidence>
<dbReference type="InterPro" id="IPR041690">
    <property type="entry name" value="Cadherin_5"/>
</dbReference>
<dbReference type="PANTHER" id="PTHR38340">
    <property type="entry name" value="S-LAYER PROTEIN"/>
    <property type="match status" value="1"/>
</dbReference>
<dbReference type="GO" id="GO:0005576">
    <property type="term" value="C:extracellular region"/>
    <property type="evidence" value="ECO:0007669"/>
    <property type="project" value="UniProtKB-SubCell"/>
</dbReference>
<comment type="subcellular location">
    <subcellularLocation>
        <location evidence="1">Secreted</location>
    </subcellularLocation>
</comment>
<feature type="domain" description="Cadherin-like" evidence="4">
    <location>
        <begin position="227"/>
        <end position="318"/>
    </location>
</feature>
<feature type="compositionally biased region" description="Basic and acidic residues" evidence="3">
    <location>
        <begin position="565"/>
        <end position="589"/>
    </location>
</feature>
<feature type="compositionally biased region" description="Gly residues" evidence="3">
    <location>
        <begin position="204"/>
        <end position="221"/>
    </location>
</feature>
<feature type="compositionally biased region" description="Gly residues" evidence="3">
    <location>
        <begin position="542"/>
        <end position="555"/>
    </location>
</feature>
<sequence length="799" mass="82351">MTISVKGTRNETSVSTAAEHYKLQSDERKSRIPHVIAFAVVSIAAYLKSFFSSPAAPAPEPDGPMTGDKQLSPGLEVVQGEDNQAPADPGEELNTASVEEPPKLVVGSGSRLIDPYVSARFEPVQTPELEEYFLAPDAPLVWANTEPISLVAQNDNTPLNSPSRPNVPVGSPPDQKQPIIPDPPGGQTPPGTPGSGGSDPTDPGGNGSDPGDNGSPGGDGGTPTAKNRAPRVSAPVKLYDLSSCALLVIGLMQLLEHAEDPDGDPLSIVNLSTSSGTITQTGAEWIYTPDQGYVGEVTLSYQITDGELSVAQTAHFSVLERGLIIGGDGDDDLVGSECADDIHGGAGDDHIDARGGDDVIFGGDGNDHILAGSGNDLVYAGAGNDIVHAGAGNDVVYGGAGHDTLFGEDGDDVLYGEEGNDEIDGGAGTDVIYGGSGNDVISGGSGNDRAFGGEGEDVIFGGQGDDDLSGGAGADVVYGGTGEDNISGGQGDDVLFGEEGDDDLSGGAGRDIIYGGAGKDQLDGGEGNDVLFGDEDDDEISGGAGEDVIHGGGGDDIVDAGDGDDVVHGNAGDDRLKGGDGDDVIHGGDGDDCIEDGSGSDVVLAGDGNDHVFAAMDAISDVYLGGAGCDTIDYSAAQQDLRVDLVNRIASGVEIGEDSITGFEKVVAGSGNDHLIAGSQAASFTGGDGSDIFEFTEACTPVAEMAHPSRFEILDFDTGDRVRLSKYDLFEKVFGELENDFERIYGDEVDEDDVRIRYRHEKDDTVERTIIEADFDRDRVYETVITVEGTHLLVIVEHA</sequence>
<proteinExistence type="predicted"/>
<feature type="compositionally biased region" description="Acidic residues" evidence="3">
    <location>
        <begin position="495"/>
        <end position="504"/>
    </location>
</feature>
<feature type="compositionally biased region" description="Pro residues" evidence="3">
    <location>
        <begin position="180"/>
        <end position="192"/>
    </location>
</feature>
<accession>A0A084U640</accession>
<gene>
    <name evidence="5" type="ORF">EL18_02677</name>
</gene>
<organism evidence="5 6">
    <name type="scientific">Nitratireductor basaltis</name>
    <dbReference type="NCBI Taxonomy" id="472175"/>
    <lineage>
        <taxon>Bacteria</taxon>
        <taxon>Pseudomonadati</taxon>
        <taxon>Pseudomonadota</taxon>
        <taxon>Alphaproteobacteria</taxon>
        <taxon>Hyphomicrobiales</taxon>
        <taxon>Phyllobacteriaceae</taxon>
        <taxon>Nitratireductor</taxon>
    </lineage>
</organism>
<feature type="region of interest" description="Disordered" evidence="3">
    <location>
        <begin position="480"/>
        <end position="590"/>
    </location>
</feature>
<dbReference type="SUPFAM" id="SSF51120">
    <property type="entry name" value="beta-Roll"/>
    <property type="match status" value="3"/>
</dbReference>
<keyword evidence="6" id="KW-1185">Reference proteome</keyword>